<dbReference type="InterPro" id="IPR001394">
    <property type="entry name" value="Peptidase_C19_UCH"/>
</dbReference>
<comment type="similarity">
    <text evidence="3">Belongs to the peptidase C19 family.</text>
</comment>
<dbReference type="FunFam" id="3.90.70.10:FF:000035">
    <property type="entry name" value="Ubiquitin carboxyl-terminal hydrolase 3"/>
    <property type="match status" value="1"/>
</dbReference>
<dbReference type="GO" id="GO:0006508">
    <property type="term" value="P:proteolysis"/>
    <property type="evidence" value="ECO:0007669"/>
    <property type="project" value="UniProtKB-KW"/>
</dbReference>
<keyword evidence="7" id="KW-0833">Ubl conjugation pathway</keyword>
<evidence type="ECO:0000256" key="3">
    <source>
        <dbReference type="ARBA" id="ARBA00009085"/>
    </source>
</evidence>
<keyword evidence="6" id="KW-0519">Myristate</keyword>
<dbReference type="Gene3D" id="3.90.70.10">
    <property type="entry name" value="Cysteine proteinases"/>
    <property type="match status" value="1"/>
</dbReference>
<dbReference type="InterPro" id="IPR050164">
    <property type="entry name" value="Peptidase_C19"/>
</dbReference>
<dbReference type="GO" id="GO:0005634">
    <property type="term" value="C:nucleus"/>
    <property type="evidence" value="ECO:0007669"/>
    <property type="project" value="UniProtKB-SubCell"/>
</dbReference>
<dbReference type="PROSITE" id="PS00973">
    <property type="entry name" value="USP_2"/>
    <property type="match status" value="1"/>
</dbReference>
<evidence type="ECO:0000256" key="4">
    <source>
        <dbReference type="ARBA" id="ARBA00012759"/>
    </source>
</evidence>
<dbReference type="GO" id="GO:0004843">
    <property type="term" value="F:cysteine-type deubiquitinase activity"/>
    <property type="evidence" value="ECO:0007669"/>
    <property type="project" value="UniProtKB-EC"/>
</dbReference>
<comment type="subcellular location">
    <subcellularLocation>
        <location evidence="2">Nucleus</location>
    </subcellularLocation>
</comment>
<dbReference type="EMBL" id="HBHU01013903">
    <property type="protein sequence ID" value="CAE0028388.1"/>
    <property type="molecule type" value="Transcribed_RNA"/>
</dbReference>
<evidence type="ECO:0000256" key="11">
    <source>
        <dbReference type="ARBA" id="ARBA00053800"/>
    </source>
</evidence>
<dbReference type="InterPro" id="IPR038765">
    <property type="entry name" value="Papain-like_cys_pep_sf"/>
</dbReference>
<reference evidence="13" key="1">
    <citation type="submission" date="2021-01" db="EMBL/GenBank/DDBJ databases">
        <authorList>
            <person name="Corre E."/>
            <person name="Pelletier E."/>
            <person name="Niang G."/>
            <person name="Scheremetjew M."/>
            <person name="Finn R."/>
            <person name="Kale V."/>
            <person name="Holt S."/>
            <person name="Cochrane G."/>
            <person name="Meng A."/>
            <person name="Brown T."/>
            <person name="Cohen L."/>
        </authorList>
    </citation>
    <scope>NUCLEOTIDE SEQUENCE</scope>
    <source>
        <strain evidence="13">RCC856</strain>
    </source>
</reference>
<dbReference type="PANTHER" id="PTHR24006">
    <property type="entry name" value="UBIQUITIN CARBOXYL-TERMINAL HYDROLASE"/>
    <property type="match status" value="1"/>
</dbReference>
<sequence length="355" mass="40423">MGGTSSKLEKSLGGQLPEGENYYGLENFGNTCYCNSVLQALYFCQPFREKVLERAQTLGSGEGENLLDCLSNLFQQIHSQKKKTGVIAPKRFVQRLKKDNELFRSYMHQDAQEFFNYLLNEMTDVLEREKREKLPKGANAEPPTPDQLRTWVHDTFQGKLVNETRCLQCENVTSRDETFFDLSLDVEQNSSISSCLKHFSSTETLGKDDKFLCDNCNGLQEAQKGMKVKTLPKVLALHLKRFKYIEQLGRYRKLSYRVVFPFKLKLSNTAEDTANVDVAYSLFAVVVHVGSGPNHGHYICVIKSKQNWLIFDDESVDLIDESVIPNFFGSSREFSGNSDNGYILLYEQEKTGDSS</sequence>
<dbReference type="SUPFAM" id="SSF54001">
    <property type="entry name" value="Cysteine proteinases"/>
    <property type="match status" value="1"/>
</dbReference>
<dbReference type="PROSITE" id="PS50235">
    <property type="entry name" value="USP_3"/>
    <property type="match status" value="1"/>
</dbReference>
<dbReference type="InterPro" id="IPR028889">
    <property type="entry name" value="USP"/>
</dbReference>
<evidence type="ECO:0000256" key="6">
    <source>
        <dbReference type="ARBA" id="ARBA00022707"/>
    </source>
</evidence>
<dbReference type="AlphaFoldDB" id="A0A7S2Z992"/>
<feature type="domain" description="USP" evidence="12">
    <location>
        <begin position="23"/>
        <end position="349"/>
    </location>
</feature>
<evidence type="ECO:0000256" key="9">
    <source>
        <dbReference type="ARBA" id="ARBA00023242"/>
    </source>
</evidence>
<evidence type="ECO:0000256" key="2">
    <source>
        <dbReference type="ARBA" id="ARBA00004123"/>
    </source>
</evidence>
<evidence type="ECO:0000256" key="8">
    <source>
        <dbReference type="ARBA" id="ARBA00022801"/>
    </source>
</evidence>
<accession>A0A7S2Z992</accession>
<dbReference type="Pfam" id="PF00443">
    <property type="entry name" value="UCH"/>
    <property type="match status" value="1"/>
</dbReference>
<evidence type="ECO:0000313" key="13">
    <source>
        <dbReference type="EMBL" id="CAE0028388.1"/>
    </source>
</evidence>
<keyword evidence="10" id="KW-0449">Lipoprotein</keyword>
<comment type="catalytic activity">
    <reaction evidence="1">
        <text>Thiol-dependent hydrolysis of ester, thioester, amide, peptide and isopeptide bonds formed by the C-terminal Gly of ubiquitin (a 76-residue protein attached to proteins as an intracellular targeting signal).</text>
        <dbReference type="EC" id="3.4.19.12"/>
    </reaction>
</comment>
<dbReference type="InterPro" id="IPR018200">
    <property type="entry name" value="USP_CS"/>
</dbReference>
<keyword evidence="9" id="KW-0539">Nucleus</keyword>
<dbReference type="EC" id="3.4.19.12" evidence="4"/>
<dbReference type="GO" id="GO:0016579">
    <property type="term" value="P:protein deubiquitination"/>
    <property type="evidence" value="ECO:0007669"/>
    <property type="project" value="InterPro"/>
</dbReference>
<organism evidence="13">
    <name type="scientific">Chloropicon laureae</name>
    <dbReference type="NCBI Taxonomy" id="464258"/>
    <lineage>
        <taxon>Eukaryota</taxon>
        <taxon>Viridiplantae</taxon>
        <taxon>Chlorophyta</taxon>
        <taxon>Chloropicophyceae</taxon>
        <taxon>Chloropicales</taxon>
        <taxon>Chloropicaceae</taxon>
        <taxon>Chloropicon</taxon>
    </lineage>
</organism>
<protein>
    <recommendedName>
        <fullName evidence="4">ubiquitinyl hydrolase 1</fullName>
        <ecNumber evidence="4">3.4.19.12</ecNumber>
    </recommendedName>
</protein>
<name>A0A7S2Z992_9CHLO</name>
<dbReference type="PROSITE" id="PS00972">
    <property type="entry name" value="USP_1"/>
    <property type="match status" value="1"/>
</dbReference>
<evidence type="ECO:0000256" key="10">
    <source>
        <dbReference type="ARBA" id="ARBA00023288"/>
    </source>
</evidence>
<keyword evidence="5" id="KW-0645">Protease</keyword>
<gene>
    <name evidence="13" type="ORF">CLAU1311_LOCUS9060</name>
</gene>
<evidence type="ECO:0000256" key="7">
    <source>
        <dbReference type="ARBA" id="ARBA00022786"/>
    </source>
</evidence>
<dbReference type="GO" id="GO:0005829">
    <property type="term" value="C:cytosol"/>
    <property type="evidence" value="ECO:0007669"/>
    <property type="project" value="TreeGrafter"/>
</dbReference>
<evidence type="ECO:0000256" key="1">
    <source>
        <dbReference type="ARBA" id="ARBA00000707"/>
    </source>
</evidence>
<keyword evidence="8" id="KW-0378">Hydrolase</keyword>
<evidence type="ECO:0000256" key="5">
    <source>
        <dbReference type="ARBA" id="ARBA00022670"/>
    </source>
</evidence>
<dbReference type="PANTHER" id="PTHR24006:SF733">
    <property type="entry name" value="RE52890P"/>
    <property type="match status" value="1"/>
</dbReference>
<comment type="function">
    <text evidence="11">Recognizes and hydrolyzes the peptide bond at the C-terminal Gly of ubiquitin. Involved in the processing of poly-ubiquitin precursors as well as that of ubiquitinated proteins. Required for the correct development of pollen.</text>
</comment>
<proteinExistence type="inferred from homology"/>
<dbReference type="CDD" id="cd02663">
    <property type="entry name" value="Peptidase_C19G"/>
    <property type="match status" value="1"/>
</dbReference>
<evidence type="ECO:0000259" key="12">
    <source>
        <dbReference type="PROSITE" id="PS50235"/>
    </source>
</evidence>